<dbReference type="EMBL" id="ABLD01000013">
    <property type="protein sequence ID" value="EDT09090.1"/>
    <property type="molecule type" value="Genomic_DNA"/>
</dbReference>
<comment type="caution">
    <text evidence="1">The sequence shown here is derived from an EMBL/GenBank/DDBJ whole genome shotgun (WGS) entry which is preliminary data.</text>
</comment>
<sequence length="100" mass="11603">MRRRQRLFYDLLRLPDGKTTRLKTRSLVGLLPLCASTVFEARSLARFPKLVELVAQFRKRYPELIPKVVPIDTGFIGYNECRLLSILNKGRLERALRCVA</sequence>
<gene>
    <name evidence="1" type="ORF">BgramDRAFT_4142</name>
</gene>
<reference evidence="1 2" key="1">
    <citation type="submission" date="2008-03" db="EMBL/GenBank/DDBJ databases">
        <title>Sequencing of the draft genome and assembly of Burkholderia graminis C4D1M.</title>
        <authorList>
            <consortium name="US DOE Joint Genome Institute (JGI-PGF)"/>
            <person name="Copeland A."/>
            <person name="Lucas S."/>
            <person name="Lapidus A."/>
            <person name="Glavina del Rio T."/>
            <person name="Dalin E."/>
            <person name="Tice H."/>
            <person name="Bruce D."/>
            <person name="Goodwin L."/>
            <person name="Pitluck S."/>
            <person name="Larimer F."/>
            <person name="Land M.L."/>
            <person name="Hauser L."/>
            <person name="Tiedje J."/>
            <person name="Richardson P."/>
        </authorList>
    </citation>
    <scope>NUCLEOTIDE SEQUENCE [LARGE SCALE GENOMIC DNA]</scope>
    <source>
        <strain evidence="2">ATCC 700544 / DSM 17151 / LMG 18924 / NCIMB 13744 / C4D1M</strain>
    </source>
</reference>
<evidence type="ECO:0000313" key="2">
    <source>
        <dbReference type="Proteomes" id="UP000005045"/>
    </source>
</evidence>
<name>B1G477_PARG4</name>
<keyword evidence="2" id="KW-1185">Reference proteome</keyword>
<organism evidence="1 2">
    <name type="scientific">Paraburkholderia graminis (strain ATCC 700544 / DSM 17151 / LMG 18924 / NCIMB 13744 / C4D1M)</name>
    <dbReference type="NCBI Taxonomy" id="396598"/>
    <lineage>
        <taxon>Bacteria</taxon>
        <taxon>Pseudomonadati</taxon>
        <taxon>Pseudomonadota</taxon>
        <taxon>Betaproteobacteria</taxon>
        <taxon>Burkholderiales</taxon>
        <taxon>Burkholderiaceae</taxon>
        <taxon>Paraburkholderia</taxon>
    </lineage>
</organism>
<evidence type="ECO:0000313" key="1">
    <source>
        <dbReference type="EMBL" id="EDT09090.1"/>
    </source>
</evidence>
<protein>
    <submittedName>
        <fullName evidence="1">Uncharacterized protein</fullName>
    </submittedName>
</protein>
<accession>B1G477</accession>
<proteinExistence type="predicted"/>
<dbReference type="AlphaFoldDB" id="B1G477"/>
<dbReference type="Proteomes" id="UP000005045">
    <property type="component" value="Unassembled WGS sequence"/>
</dbReference>